<dbReference type="AlphaFoldDB" id="A0AAW1A837"/>
<keyword evidence="2" id="KW-1185">Reference proteome</keyword>
<proteinExistence type="predicted"/>
<comment type="caution">
    <text evidence="1">The sequence shown here is derived from an EMBL/GenBank/DDBJ whole genome shotgun (WGS) entry which is preliminary data.</text>
</comment>
<name>A0AAW1A837_9HYME</name>
<protein>
    <submittedName>
        <fullName evidence="1">Uncharacterized protein</fullName>
    </submittedName>
</protein>
<reference evidence="1 2" key="1">
    <citation type="submission" date="2024-05" db="EMBL/GenBank/DDBJ databases">
        <title>The nuclear and mitochondrial genome assemblies of Tetragonisca angustula (Apidae: Meliponini), a tiny yet remarkable pollinator in the Neotropics.</title>
        <authorList>
            <person name="Ferrari R."/>
            <person name="Ricardo P.C."/>
            <person name="Dias F.C."/>
            <person name="Araujo N.S."/>
            <person name="Soares D.O."/>
            <person name="Zhou Q.-S."/>
            <person name="Zhu C.-D."/>
            <person name="Coutinho L."/>
            <person name="Airas M.C."/>
            <person name="Batista T.M."/>
        </authorList>
    </citation>
    <scope>NUCLEOTIDE SEQUENCE [LARGE SCALE GENOMIC DNA]</scope>
    <source>
        <strain evidence="1">ASF017062</strain>
        <tissue evidence="1">Abdomen</tissue>
    </source>
</reference>
<gene>
    <name evidence="1" type="ORF">QLX08_003692</name>
</gene>
<dbReference type="Proteomes" id="UP001432146">
    <property type="component" value="Unassembled WGS sequence"/>
</dbReference>
<evidence type="ECO:0000313" key="2">
    <source>
        <dbReference type="Proteomes" id="UP001432146"/>
    </source>
</evidence>
<accession>A0AAW1A837</accession>
<sequence length="105" mass="11644">MRHDENGVLAGAQSAYHVHSGKQPFSWKGWPAWLAKVQRACNAPPAVSTESSIQMIRFTSLSSRPTRLIFAAHRAEFRRTNTKLLAVPCVRLTVPSLPDALFKSS</sequence>
<evidence type="ECO:0000313" key="1">
    <source>
        <dbReference type="EMBL" id="KAK9305262.1"/>
    </source>
</evidence>
<organism evidence="1 2">
    <name type="scientific">Tetragonisca angustula</name>
    <dbReference type="NCBI Taxonomy" id="166442"/>
    <lineage>
        <taxon>Eukaryota</taxon>
        <taxon>Metazoa</taxon>
        <taxon>Ecdysozoa</taxon>
        <taxon>Arthropoda</taxon>
        <taxon>Hexapoda</taxon>
        <taxon>Insecta</taxon>
        <taxon>Pterygota</taxon>
        <taxon>Neoptera</taxon>
        <taxon>Endopterygota</taxon>
        <taxon>Hymenoptera</taxon>
        <taxon>Apocrita</taxon>
        <taxon>Aculeata</taxon>
        <taxon>Apoidea</taxon>
        <taxon>Anthophila</taxon>
        <taxon>Apidae</taxon>
        <taxon>Tetragonisca</taxon>
    </lineage>
</organism>
<dbReference type="EMBL" id="JAWNGG020000054">
    <property type="protein sequence ID" value="KAK9305262.1"/>
    <property type="molecule type" value="Genomic_DNA"/>
</dbReference>